<feature type="domain" description="Phytocyanin" evidence="6">
    <location>
        <begin position="36"/>
        <end position="142"/>
    </location>
</feature>
<name>A0A8T0ICI7_CERPU</name>
<reference evidence="7" key="1">
    <citation type="submission" date="2020-06" db="EMBL/GenBank/DDBJ databases">
        <title>WGS assembly of Ceratodon purpureus strain R40.</title>
        <authorList>
            <person name="Carey S.B."/>
            <person name="Jenkins J."/>
            <person name="Shu S."/>
            <person name="Lovell J.T."/>
            <person name="Sreedasyam A."/>
            <person name="Maumus F."/>
            <person name="Tiley G.P."/>
            <person name="Fernandez-Pozo N."/>
            <person name="Barry K."/>
            <person name="Chen C."/>
            <person name="Wang M."/>
            <person name="Lipzen A."/>
            <person name="Daum C."/>
            <person name="Saski C.A."/>
            <person name="Payton A.C."/>
            <person name="Mcbreen J.C."/>
            <person name="Conrad R.E."/>
            <person name="Kollar L.M."/>
            <person name="Olsson S."/>
            <person name="Huttunen S."/>
            <person name="Landis J.B."/>
            <person name="Wickett N.J."/>
            <person name="Johnson M.G."/>
            <person name="Rensing S.A."/>
            <person name="Grimwood J."/>
            <person name="Schmutz J."/>
            <person name="Mcdaniel S.F."/>
        </authorList>
    </citation>
    <scope>NUCLEOTIDE SEQUENCE</scope>
    <source>
        <strain evidence="7">R40</strain>
    </source>
</reference>
<dbReference type="PANTHER" id="PTHR33021:SF489">
    <property type="entry name" value="BASIC BLUE PROTEIN-LIKE"/>
    <property type="match status" value="1"/>
</dbReference>
<dbReference type="PROSITE" id="PS51485">
    <property type="entry name" value="PHYTOCYANIN"/>
    <property type="match status" value="1"/>
</dbReference>
<evidence type="ECO:0000313" key="8">
    <source>
        <dbReference type="Proteomes" id="UP000822688"/>
    </source>
</evidence>
<dbReference type="CDD" id="cd04216">
    <property type="entry name" value="Phytocyanin"/>
    <property type="match status" value="1"/>
</dbReference>
<comment type="caution">
    <text evidence="7">The sequence shown here is derived from an EMBL/GenBank/DDBJ whole genome shotgun (WGS) entry which is preliminary data.</text>
</comment>
<dbReference type="OrthoDB" id="1933543at2759"/>
<dbReference type="PANTHER" id="PTHR33021">
    <property type="entry name" value="BLUE COPPER PROTEIN"/>
    <property type="match status" value="1"/>
</dbReference>
<keyword evidence="8" id="KW-1185">Reference proteome</keyword>
<sequence length="191" mass="20117">MAPVIQGRGSARVGFTLYAVVLVGVMSTFLDVTHAVQWIVGGDAKWSYLHSNAAPTFYNDWASNKTFQTGDTLLFEYDNSTHTVLQLATGVDFTSCNLKASITKWTSGFDSVFISKAGTYYYVCGAPSHCEQGMKFSITATGNFVAAPPGAANGTSPSVTTTGHASPRAHHSGILTAILAVSVAATFAGYV</sequence>
<evidence type="ECO:0000256" key="5">
    <source>
        <dbReference type="SAM" id="Phobius"/>
    </source>
</evidence>
<evidence type="ECO:0000256" key="3">
    <source>
        <dbReference type="ARBA" id="ARBA00023157"/>
    </source>
</evidence>
<protein>
    <recommendedName>
        <fullName evidence="6">Phytocyanin domain-containing protein</fullName>
    </recommendedName>
</protein>
<keyword evidence="3" id="KW-1015">Disulfide bond</keyword>
<gene>
    <name evidence="7" type="ORF">KC19_4G186200</name>
</gene>
<dbReference type="InterPro" id="IPR039391">
    <property type="entry name" value="Phytocyanin-like"/>
</dbReference>
<dbReference type="InterPro" id="IPR008972">
    <property type="entry name" value="Cupredoxin"/>
</dbReference>
<evidence type="ECO:0000256" key="2">
    <source>
        <dbReference type="ARBA" id="ARBA00023008"/>
    </source>
</evidence>
<dbReference type="InterPro" id="IPR028871">
    <property type="entry name" value="BlueCu_1_BS"/>
</dbReference>
<accession>A0A8T0ICI7</accession>
<organism evidence="7 8">
    <name type="scientific">Ceratodon purpureus</name>
    <name type="common">Fire moss</name>
    <name type="synonym">Dicranum purpureum</name>
    <dbReference type="NCBI Taxonomy" id="3225"/>
    <lineage>
        <taxon>Eukaryota</taxon>
        <taxon>Viridiplantae</taxon>
        <taxon>Streptophyta</taxon>
        <taxon>Embryophyta</taxon>
        <taxon>Bryophyta</taxon>
        <taxon>Bryophytina</taxon>
        <taxon>Bryopsida</taxon>
        <taxon>Dicranidae</taxon>
        <taxon>Pseudoditrichales</taxon>
        <taxon>Ditrichaceae</taxon>
        <taxon>Ceratodon</taxon>
    </lineage>
</organism>
<evidence type="ECO:0000256" key="4">
    <source>
        <dbReference type="ARBA" id="ARBA00023180"/>
    </source>
</evidence>
<dbReference type="PROSITE" id="PS00196">
    <property type="entry name" value="COPPER_BLUE"/>
    <property type="match status" value="1"/>
</dbReference>
<dbReference type="InterPro" id="IPR033138">
    <property type="entry name" value="Cu_oxidase_CS"/>
</dbReference>
<evidence type="ECO:0000256" key="1">
    <source>
        <dbReference type="ARBA" id="ARBA00022723"/>
    </source>
</evidence>
<dbReference type="GO" id="GO:0005886">
    <property type="term" value="C:plasma membrane"/>
    <property type="evidence" value="ECO:0007669"/>
    <property type="project" value="TreeGrafter"/>
</dbReference>
<dbReference type="Gene3D" id="2.60.40.420">
    <property type="entry name" value="Cupredoxins - blue copper proteins"/>
    <property type="match status" value="1"/>
</dbReference>
<keyword evidence="4" id="KW-0325">Glycoprotein</keyword>
<evidence type="ECO:0000313" key="7">
    <source>
        <dbReference type="EMBL" id="KAG0580606.1"/>
    </source>
</evidence>
<keyword evidence="2" id="KW-0186">Copper</keyword>
<dbReference type="GO" id="GO:0009055">
    <property type="term" value="F:electron transfer activity"/>
    <property type="evidence" value="ECO:0007669"/>
    <property type="project" value="InterPro"/>
</dbReference>
<dbReference type="Pfam" id="PF02298">
    <property type="entry name" value="Cu_bind_like"/>
    <property type="match status" value="1"/>
</dbReference>
<keyword evidence="1" id="KW-0479">Metal-binding</keyword>
<dbReference type="GO" id="GO:0046872">
    <property type="term" value="F:metal ion binding"/>
    <property type="evidence" value="ECO:0007669"/>
    <property type="project" value="UniProtKB-KW"/>
</dbReference>
<feature type="transmembrane region" description="Helical" evidence="5">
    <location>
        <begin position="12"/>
        <end position="30"/>
    </location>
</feature>
<dbReference type="FunFam" id="2.60.40.420:FF:000034">
    <property type="entry name" value="Cupredoxin superfamily protein"/>
    <property type="match status" value="1"/>
</dbReference>
<dbReference type="AlphaFoldDB" id="A0A8T0ICI7"/>
<dbReference type="SUPFAM" id="SSF49503">
    <property type="entry name" value="Cupredoxins"/>
    <property type="match status" value="1"/>
</dbReference>
<proteinExistence type="predicted"/>
<dbReference type="Proteomes" id="UP000822688">
    <property type="component" value="Chromosome 4"/>
</dbReference>
<evidence type="ECO:0000259" key="6">
    <source>
        <dbReference type="PROSITE" id="PS51485"/>
    </source>
</evidence>
<keyword evidence="5" id="KW-0812">Transmembrane</keyword>
<keyword evidence="5" id="KW-0472">Membrane</keyword>
<dbReference type="InterPro" id="IPR003245">
    <property type="entry name" value="Phytocyanin_dom"/>
</dbReference>
<dbReference type="EMBL" id="CM026424">
    <property type="protein sequence ID" value="KAG0580606.1"/>
    <property type="molecule type" value="Genomic_DNA"/>
</dbReference>
<dbReference type="PROSITE" id="PS00079">
    <property type="entry name" value="MULTICOPPER_OXIDASE1"/>
    <property type="match status" value="1"/>
</dbReference>
<keyword evidence="5" id="KW-1133">Transmembrane helix</keyword>